<protein>
    <submittedName>
        <fullName evidence="1">Uncharacterized protein</fullName>
    </submittedName>
</protein>
<feature type="non-terminal residue" evidence="1">
    <location>
        <position position="1"/>
    </location>
</feature>
<evidence type="ECO:0000313" key="1">
    <source>
        <dbReference type="EMBL" id="MCI97137.1"/>
    </source>
</evidence>
<evidence type="ECO:0000313" key="2">
    <source>
        <dbReference type="Proteomes" id="UP000265520"/>
    </source>
</evidence>
<proteinExistence type="predicted"/>
<dbReference type="AlphaFoldDB" id="A0A392W9S1"/>
<reference evidence="1 2" key="1">
    <citation type="journal article" date="2018" name="Front. Plant Sci.">
        <title>Red Clover (Trifolium pratense) and Zigzag Clover (T. medium) - A Picture of Genomic Similarities and Differences.</title>
        <authorList>
            <person name="Dluhosova J."/>
            <person name="Istvanek J."/>
            <person name="Nedelnik J."/>
            <person name="Repkova J."/>
        </authorList>
    </citation>
    <scope>NUCLEOTIDE SEQUENCE [LARGE SCALE GENOMIC DNA]</scope>
    <source>
        <strain evidence="2">cv. 10/8</strain>
        <tissue evidence="1">Leaf</tissue>
    </source>
</reference>
<dbReference type="EMBL" id="LXQA011433866">
    <property type="protein sequence ID" value="MCI97137.1"/>
    <property type="molecule type" value="Genomic_DNA"/>
</dbReference>
<keyword evidence="2" id="KW-1185">Reference proteome</keyword>
<accession>A0A392W9S1</accession>
<sequence>SEAVKPLKLSEVLKALRGSEVVKF</sequence>
<name>A0A392W9S1_9FABA</name>
<comment type="caution">
    <text evidence="1">The sequence shown here is derived from an EMBL/GenBank/DDBJ whole genome shotgun (WGS) entry which is preliminary data.</text>
</comment>
<organism evidence="1 2">
    <name type="scientific">Trifolium medium</name>
    <dbReference type="NCBI Taxonomy" id="97028"/>
    <lineage>
        <taxon>Eukaryota</taxon>
        <taxon>Viridiplantae</taxon>
        <taxon>Streptophyta</taxon>
        <taxon>Embryophyta</taxon>
        <taxon>Tracheophyta</taxon>
        <taxon>Spermatophyta</taxon>
        <taxon>Magnoliopsida</taxon>
        <taxon>eudicotyledons</taxon>
        <taxon>Gunneridae</taxon>
        <taxon>Pentapetalae</taxon>
        <taxon>rosids</taxon>
        <taxon>fabids</taxon>
        <taxon>Fabales</taxon>
        <taxon>Fabaceae</taxon>
        <taxon>Papilionoideae</taxon>
        <taxon>50 kb inversion clade</taxon>
        <taxon>NPAAA clade</taxon>
        <taxon>Hologalegina</taxon>
        <taxon>IRL clade</taxon>
        <taxon>Trifolieae</taxon>
        <taxon>Trifolium</taxon>
    </lineage>
</organism>
<dbReference type="Proteomes" id="UP000265520">
    <property type="component" value="Unassembled WGS sequence"/>
</dbReference>